<dbReference type="InterPro" id="IPR005021">
    <property type="entry name" value="Terminase_largesu-like"/>
</dbReference>
<dbReference type="InterPro" id="IPR027417">
    <property type="entry name" value="P-loop_NTPase"/>
</dbReference>
<dbReference type="EMBL" id="JACJVR010000052">
    <property type="protein sequence ID" value="MBB6692325.1"/>
    <property type="molecule type" value="Genomic_DNA"/>
</dbReference>
<dbReference type="Pfam" id="PF20441">
    <property type="entry name" value="TerL_nuclease"/>
    <property type="match status" value="1"/>
</dbReference>
<accession>A0A841TVW5</accession>
<dbReference type="RefSeq" id="WP_185136319.1">
    <property type="nucleotide sequence ID" value="NZ_JACJVR010000052.1"/>
</dbReference>
<proteinExistence type="predicted"/>
<organism evidence="3 4">
    <name type="scientific">Cohnella xylanilytica</name>
    <dbReference type="NCBI Taxonomy" id="557555"/>
    <lineage>
        <taxon>Bacteria</taxon>
        <taxon>Bacillati</taxon>
        <taxon>Bacillota</taxon>
        <taxon>Bacilli</taxon>
        <taxon>Bacillales</taxon>
        <taxon>Paenibacillaceae</taxon>
        <taxon>Cohnella</taxon>
    </lineage>
</organism>
<dbReference type="Gene3D" id="3.40.50.300">
    <property type="entry name" value="P-loop containing nucleotide triphosphate hydrolases"/>
    <property type="match status" value="1"/>
</dbReference>
<dbReference type="GO" id="GO:0004519">
    <property type="term" value="F:endonuclease activity"/>
    <property type="evidence" value="ECO:0007669"/>
    <property type="project" value="InterPro"/>
</dbReference>
<feature type="domain" description="Terminase large subunit-like ATPase" evidence="1">
    <location>
        <begin position="74"/>
        <end position="245"/>
    </location>
</feature>
<protein>
    <submittedName>
        <fullName evidence="3">Terminase large subunit</fullName>
    </submittedName>
</protein>
<evidence type="ECO:0000313" key="4">
    <source>
        <dbReference type="Proteomes" id="UP000553776"/>
    </source>
</evidence>
<gene>
    <name evidence="3" type="ORF">H7B90_13015</name>
</gene>
<feature type="domain" description="Terminase large subunit-like endonuclease" evidence="2">
    <location>
        <begin position="253"/>
        <end position="532"/>
    </location>
</feature>
<name>A0A841TVW5_9BACL</name>
<reference evidence="3 4" key="1">
    <citation type="submission" date="2020-08" db="EMBL/GenBank/DDBJ databases">
        <title>Cohnella phylogeny.</title>
        <authorList>
            <person name="Dunlap C."/>
        </authorList>
    </citation>
    <scope>NUCLEOTIDE SEQUENCE [LARGE SCALE GENOMIC DNA]</scope>
    <source>
        <strain evidence="3 4">DSM 25239</strain>
    </source>
</reference>
<evidence type="ECO:0000259" key="1">
    <source>
        <dbReference type="Pfam" id="PF03354"/>
    </source>
</evidence>
<evidence type="ECO:0000313" key="3">
    <source>
        <dbReference type="EMBL" id="MBB6692325.1"/>
    </source>
</evidence>
<dbReference type="PANTHER" id="PTHR41287:SF1">
    <property type="entry name" value="PROTEIN YMFN"/>
    <property type="match status" value="1"/>
</dbReference>
<dbReference type="PANTHER" id="PTHR41287">
    <property type="match status" value="1"/>
</dbReference>
<keyword evidence="4" id="KW-1185">Reference proteome</keyword>
<sequence length="546" mass="62759">MNWVLAYWEEIEAGRATVSKRVQKQYQRLVEEIRNPGKYVFDEAKANKPIEFIEAFCKHSKGEWAGQPVLLEMFQKAYIAALFGFIDSGTGLRRYRESLFYVARKNGKSTMLAGIAAYMMVADGEGGAEVYSTATKRDQARILFDETHNMIKQSPDLSKHIKKRKSDLYFPLTMSKFQPLGKNSNTLDGLNAHCVIMDELHGVTDRNLYEVMKQSQSARRQPLLIMITTAGTVRECIFDDMYAYAVNVVDGKFQDDSFLPILYELDEREEWTDTAMWEKANPGLGTIKKRDDLSRKVEKAKNSPNDISGVLTKDFNVRDTIASAWLTFDDINNEDTFDISRFKNCYAIGGADLSITTDLTAATLLMMDKETQQRFVHQMYWLPRASFEKRVQMDKIPYDKWLQKGLLRLCNGNSINYADVTAWFLEMVNEHGITPLWVYYDSYSAKYWVEEMEQHGFKMERCIQGAKTLSLPMQMMGADLQAKRINYNNNPILKWCLTNTGIQTDRNGNIVPVKNQAAKMRIDGMASMLDAYVGLFEHYEEFVRAL</sequence>
<dbReference type="AlphaFoldDB" id="A0A841TVW5"/>
<dbReference type="Pfam" id="PF03354">
    <property type="entry name" value="TerL_ATPase"/>
    <property type="match status" value="1"/>
</dbReference>
<comment type="caution">
    <text evidence="3">The sequence shown here is derived from an EMBL/GenBank/DDBJ whole genome shotgun (WGS) entry which is preliminary data.</text>
</comment>
<dbReference type="InterPro" id="IPR046462">
    <property type="entry name" value="TerL_nuclease"/>
</dbReference>
<dbReference type="Proteomes" id="UP000553776">
    <property type="component" value="Unassembled WGS sequence"/>
</dbReference>
<evidence type="ECO:0000259" key="2">
    <source>
        <dbReference type="Pfam" id="PF20441"/>
    </source>
</evidence>
<dbReference type="InterPro" id="IPR046461">
    <property type="entry name" value="TerL_ATPase"/>
</dbReference>